<sequence>MAQPPRYNRTKDFAEDYGDNTDHPALNAELDAVSSSVNAIRANLALVQRDDGGLANGIVTEESLAPGLQDQIIASVGVGIDDKVQEAQAAASEAVNAASLADTYAQASLNSANAAAQSASNAAGSATSADNSRISAQNSAAAALQSKNDALASAQAAGVSEANALQSENNAAGSAQAALASEQAAAISEGNASTSEQNAANSAGAASLSAGNAATSESNAASSANAAALSEGNAAASEAAAQSYVESLTQPFFFVKNYDGLAIKKTGAGTAVIQAGTTVIVNLVAKTFAVDTPIIMPTLTPGADYSVWVLEDGTAQAVADPFSAPAAAPAANAVKIGGFHYGLIASGTTPASGSFSTAGITSGGGSFGWTQSDVDKLAGINEFSIWDLTFRCAGEQRGMTFDPIKQMWAGIYLMSDSPHIHGPSAYNTNVASGTVLPYIPAKWGGNGVLKYSRLSAFEAHELVSAFGLRLPTYEEFMGFAFGVTEAQSLGGAASTIPATARQPGYTSRIGVEQATGHQWVIGGPIKSVGGSAWADIGRGSWYGSSGLVLLGGIRGHAAISGSRCAIFFNALSDSYWSISVRAAGDHLNLGRAAR</sequence>
<organism evidence="3 4">
    <name type="scientific">Pusillimonas minor</name>
    <dbReference type="NCBI Taxonomy" id="2697024"/>
    <lineage>
        <taxon>Bacteria</taxon>
        <taxon>Pseudomonadati</taxon>
        <taxon>Pseudomonadota</taxon>
        <taxon>Betaproteobacteria</taxon>
        <taxon>Burkholderiales</taxon>
        <taxon>Alcaligenaceae</taxon>
        <taxon>Pusillimonas</taxon>
    </lineage>
</organism>
<dbReference type="SUPFAM" id="SSF56436">
    <property type="entry name" value="C-type lectin-like"/>
    <property type="match status" value="1"/>
</dbReference>
<protein>
    <recommendedName>
        <fullName evidence="2">Major tropism determinant second domain-containing protein</fullName>
    </recommendedName>
</protein>
<proteinExistence type="predicted"/>
<dbReference type="Gene3D" id="2.80.20.10">
    <property type="entry name" value="Tail fiber receptor-binding protein"/>
    <property type="match status" value="1"/>
</dbReference>
<dbReference type="RefSeq" id="WP_185778401.1">
    <property type="nucleotide sequence ID" value="NZ_JACJUU010000001.1"/>
</dbReference>
<evidence type="ECO:0000313" key="3">
    <source>
        <dbReference type="EMBL" id="MBC2768565.1"/>
    </source>
</evidence>
<dbReference type="InterPro" id="IPR054114">
    <property type="entry name" value="Mtd_2nd"/>
</dbReference>
<evidence type="ECO:0000259" key="2">
    <source>
        <dbReference type="Pfam" id="PF21916"/>
    </source>
</evidence>
<comment type="caution">
    <text evidence="3">The sequence shown here is derived from an EMBL/GenBank/DDBJ whole genome shotgun (WGS) entry which is preliminary data.</text>
</comment>
<dbReference type="Proteomes" id="UP000545386">
    <property type="component" value="Unassembled WGS sequence"/>
</dbReference>
<name>A0A842HNS8_9BURK</name>
<dbReference type="InterPro" id="IPR016187">
    <property type="entry name" value="CTDL_fold"/>
</dbReference>
<dbReference type="SUPFAM" id="SSF141658">
    <property type="entry name" value="Bacteriophage trimeric proteins domain"/>
    <property type="match status" value="1"/>
</dbReference>
<dbReference type="InterPro" id="IPR042095">
    <property type="entry name" value="SUMF_sf"/>
</dbReference>
<dbReference type="EMBL" id="JACJUU010000001">
    <property type="protein sequence ID" value="MBC2768565.1"/>
    <property type="molecule type" value="Genomic_DNA"/>
</dbReference>
<keyword evidence="4" id="KW-1185">Reference proteome</keyword>
<dbReference type="Gene3D" id="3.90.1580.10">
    <property type="entry name" value="paralog of FGE (formylglycine-generating enzyme)"/>
    <property type="match status" value="1"/>
</dbReference>
<accession>A0A842HNS8</accession>
<feature type="region of interest" description="Disordered" evidence="1">
    <location>
        <begin position="1"/>
        <end position="21"/>
    </location>
</feature>
<gene>
    <name evidence="3" type="ORF">GTU67_01380</name>
</gene>
<feature type="domain" description="Major tropism determinant second" evidence="2">
    <location>
        <begin position="263"/>
        <end position="358"/>
    </location>
</feature>
<dbReference type="Pfam" id="PF21916">
    <property type="entry name" value="mtd_2nd"/>
    <property type="match status" value="1"/>
</dbReference>
<evidence type="ECO:0000256" key="1">
    <source>
        <dbReference type="SAM" id="MobiDB-lite"/>
    </source>
</evidence>
<evidence type="ECO:0000313" key="4">
    <source>
        <dbReference type="Proteomes" id="UP000545386"/>
    </source>
</evidence>
<dbReference type="AlphaFoldDB" id="A0A842HNS8"/>
<reference evidence="3 4" key="1">
    <citation type="submission" date="2020-08" db="EMBL/GenBank/DDBJ databases">
        <title>Paraeoetvoesia sp. YC-7-48 draft genome sequence.</title>
        <authorList>
            <person name="Yao L."/>
        </authorList>
    </citation>
    <scope>NUCLEOTIDE SEQUENCE [LARGE SCALE GENOMIC DNA]</scope>
    <source>
        <strain evidence="4">YC-7-48</strain>
    </source>
</reference>